<gene>
    <name evidence="1" type="ORF">PV06_07679</name>
</gene>
<dbReference type="AlphaFoldDB" id="A0A0D2DBN4"/>
<protein>
    <submittedName>
        <fullName evidence="1">Uncharacterized protein</fullName>
    </submittedName>
</protein>
<accession>A0A0D2DBN4</accession>
<dbReference type="GeneID" id="27359753"/>
<dbReference type="RefSeq" id="XP_016260699.1">
    <property type="nucleotide sequence ID" value="XM_016408945.1"/>
</dbReference>
<sequence>MFAAVTGRLPPSDASGLMVLEGPSSEEWALIKGMFIELPDVFSPPVKGDERILLTQSYLAWNVSRWKPLGYDCHKKGPHCSPPDGLPAAFNKCFYDAIPLLLTKRTSEAFEKINLACTLASQCLQDYPYWVFLRLLRLYAYPLWARFGEVRSHMVRYLRLLASRTLPTGHSLNTLLDVWSEAGMEPYKDRLTALLRLTSDLIGPSSRLEAGEWAWVQDEICSLHYQLGGFNDALRIAEWLAEDTRVPMGVRILFCAALNKAREVHNSGNASSIQCRIEATRQQDNGNSPAETSSGSTRANSRWALWAFCRPFS</sequence>
<keyword evidence="2" id="KW-1185">Reference proteome</keyword>
<reference evidence="1 2" key="1">
    <citation type="submission" date="2015-01" db="EMBL/GenBank/DDBJ databases">
        <title>The Genome Sequence of Exophiala oligosperma CBS72588.</title>
        <authorList>
            <consortium name="The Broad Institute Genomics Platform"/>
            <person name="Cuomo C."/>
            <person name="de Hoog S."/>
            <person name="Gorbushina A."/>
            <person name="Stielow B."/>
            <person name="Teixiera M."/>
            <person name="Abouelleil A."/>
            <person name="Chapman S.B."/>
            <person name="Priest M."/>
            <person name="Young S.K."/>
            <person name="Wortman J."/>
            <person name="Nusbaum C."/>
            <person name="Birren B."/>
        </authorList>
    </citation>
    <scope>NUCLEOTIDE SEQUENCE [LARGE SCALE GENOMIC DNA]</scope>
    <source>
        <strain evidence="1 2">CBS 72588</strain>
    </source>
</reference>
<proteinExistence type="predicted"/>
<dbReference type="HOGENOM" id="CLU_888613_0_0_1"/>
<evidence type="ECO:0000313" key="1">
    <source>
        <dbReference type="EMBL" id="KIW40483.1"/>
    </source>
</evidence>
<name>A0A0D2DBN4_9EURO</name>
<dbReference type="EMBL" id="KN847338">
    <property type="protein sequence ID" value="KIW40483.1"/>
    <property type="molecule type" value="Genomic_DNA"/>
</dbReference>
<organism evidence="1 2">
    <name type="scientific">Exophiala oligosperma</name>
    <dbReference type="NCBI Taxonomy" id="215243"/>
    <lineage>
        <taxon>Eukaryota</taxon>
        <taxon>Fungi</taxon>
        <taxon>Dikarya</taxon>
        <taxon>Ascomycota</taxon>
        <taxon>Pezizomycotina</taxon>
        <taxon>Eurotiomycetes</taxon>
        <taxon>Chaetothyriomycetidae</taxon>
        <taxon>Chaetothyriales</taxon>
        <taxon>Herpotrichiellaceae</taxon>
        <taxon>Exophiala</taxon>
    </lineage>
</organism>
<dbReference type="Proteomes" id="UP000053342">
    <property type="component" value="Unassembled WGS sequence"/>
</dbReference>
<dbReference type="VEuPathDB" id="FungiDB:PV06_07679"/>
<dbReference type="OrthoDB" id="539213at2759"/>
<evidence type="ECO:0000313" key="2">
    <source>
        <dbReference type="Proteomes" id="UP000053342"/>
    </source>
</evidence>